<accession>A0A0D2PLW7</accession>
<dbReference type="InterPro" id="IPR002156">
    <property type="entry name" value="RNaseH_domain"/>
</dbReference>
<evidence type="ECO:0000313" key="3">
    <source>
        <dbReference type="Proteomes" id="UP000032304"/>
    </source>
</evidence>
<dbReference type="EMBL" id="CM001744">
    <property type="protein sequence ID" value="KJB28043.1"/>
    <property type="molecule type" value="Genomic_DNA"/>
</dbReference>
<proteinExistence type="predicted"/>
<dbReference type="Proteomes" id="UP000032304">
    <property type="component" value="Chromosome 5"/>
</dbReference>
<protein>
    <recommendedName>
        <fullName evidence="1">RNase H type-1 domain-containing protein</fullName>
    </recommendedName>
</protein>
<organism evidence="2 3">
    <name type="scientific">Gossypium raimondii</name>
    <name type="common">Peruvian cotton</name>
    <name type="synonym">Gossypium klotzschianum subsp. raimondii</name>
    <dbReference type="NCBI Taxonomy" id="29730"/>
    <lineage>
        <taxon>Eukaryota</taxon>
        <taxon>Viridiplantae</taxon>
        <taxon>Streptophyta</taxon>
        <taxon>Embryophyta</taxon>
        <taxon>Tracheophyta</taxon>
        <taxon>Spermatophyta</taxon>
        <taxon>Magnoliopsida</taxon>
        <taxon>eudicotyledons</taxon>
        <taxon>Gunneridae</taxon>
        <taxon>Pentapetalae</taxon>
        <taxon>rosids</taxon>
        <taxon>malvids</taxon>
        <taxon>Malvales</taxon>
        <taxon>Malvaceae</taxon>
        <taxon>Malvoideae</taxon>
        <taxon>Gossypium</taxon>
    </lineage>
</organism>
<dbReference type="AlphaFoldDB" id="A0A0D2PLW7"/>
<evidence type="ECO:0000313" key="2">
    <source>
        <dbReference type="EMBL" id="KJB28043.1"/>
    </source>
</evidence>
<dbReference type="OMA" id="GWKINGY"/>
<dbReference type="GO" id="GO:0003676">
    <property type="term" value="F:nucleic acid binding"/>
    <property type="evidence" value="ECO:0007669"/>
    <property type="project" value="InterPro"/>
</dbReference>
<dbReference type="Pfam" id="PF13456">
    <property type="entry name" value="RVT_3"/>
    <property type="match status" value="1"/>
</dbReference>
<gene>
    <name evidence="2" type="ORF">B456_005G023700</name>
</gene>
<keyword evidence="3" id="KW-1185">Reference proteome</keyword>
<sequence>MKFNVCGIANEEVAGCGGVLRDKEGVARAIFSGPVAANDTVSAGAGGGVYSIGLFLSMGWKINGYLIVEIGSKMVYNWCLNKDIRPWSLQTTFSDIERKIEQVGSVVFSMAYQKDNEMSSTLAIASINHGDMFKAWW</sequence>
<feature type="domain" description="RNase H type-1" evidence="1">
    <location>
        <begin position="9"/>
        <end position="123"/>
    </location>
</feature>
<evidence type="ECO:0000259" key="1">
    <source>
        <dbReference type="Pfam" id="PF13456"/>
    </source>
</evidence>
<dbReference type="Gramene" id="KJB28043">
    <property type="protein sequence ID" value="KJB28043"/>
    <property type="gene ID" value="B456_005G023700"/>
</dbReference>
<reference evidence="2 3" key="1">
    <citation type="journal article" date="2012" name="Nature">
        <title>Repeated polyploidization of Gossypium genomes and the evolution of spinnable cotton fibres.</title>
        <authorList>
            <person name="Paterson A.H."/>
            <person name="Wendel J.F."/>
            <person name="Gundlach H."/>
            <person name="Guo H."/>
            <person name="Jenkins J."/>
            <person name="Jin D."/>
            <person name="Llewellyn D."/>
            <person name="Showmaker K.C."/>
            <person name="Shu S."/>
            <person name="Udall J."/>
            <person name="Yoo M.J."/>
            <person name="Byers R."/>
            <person name="Chen W."/>
            <person name="Doron-Faigenboim A."/>
            <person name="Duke M.V."/>
            <person name="Gong L."/>
            <person name="Grimwood J."/>
            <person name="Grover C."/>
            <person name="Grupp K."/>
            <person name="Hu G."/>
            <person name="Lee T.H."/>
            <person name="Li J."/>
            <person name="Lin L."/>
            <person name="Liu T."/>
            <person name="Marler B.S."/>
            <person name="Page J.T."/>
            <person name="Roberts A.W."/>
            <person name="Romanel E."/>
            <person name="Sanders W.S."/>
            <person name="Szadkowski E."/>
            <person name="Tan X."/>
            <person name="Tang H."/>
            <person name="Xu C."/>
            <person name="Wang J."/>
            <person name="Wang Z."/>
            <person name="Zhang D."/>
            <person name="Zhang L."/>
            <person name="Ashrafi H."/>
            <person name="Bedon F."/>
            <person name="Bowers J.E."/>
            <person name="Brubaker C.L."/>
            <person name="Chee P.W."/>
            <person name="Das S."/>
            <person name="Gingle A.R."/>
            <person name="Haigler C.H."/>
            <person name="Harker D."/>
            <person name="Hoffmann L.V."/>
            <person name="Hovav R."/>
            <person name="Jones D.C."/>
            <person name="Lemke C."/>
            <person name="Mansoor S."/>
            <person name="ur Rahman M."/>
            <person name="Rainville L.N."/>
            <person name="Rambani A."/>
            <person name="Reddy U.K."/>
            <person name="Rong J.K."/>
            <person name="Saranga Y."/>
            <person name="Scheffler B.E."/>
            <person name="Scheffler J.A."/>
            <person name="Stelly D.M."/>
            <person name="Triplett B.A."/>
            <person name="Van Deynze A."/>
            <person name="Vaslin M.F."/>
            <person name="Waghmare V.N."/>
            <person name="Walford S.A."/>
            <person name="Wright R.J."/>
            <person name="Zaki E.A."/>
            <person name="Zhang T."/>
            <person name="Dennis E.S."/>
            <person name="Mayer K.F."/>
            <person name="Peterson D.G."/>
            <person name="Rokhsar D.S."/>
            <person name="Wang X."/>
            <person name="Schmutz J."/>
        </authorList>
    </citation>
    <scope>NUCLEOTIDE SEQUENCE [LARGE SCALE GENOMIC DNA]</scope>
</reference>
<dbReference type="GO" id="GO:0004523">
    <property type="term" value="F:RNA-DNA hybrid ribonuclease activity"/>
    <property type="evidence" value="ECO:0007669"/>
    <property type="project" value="InterPro"/>
</dbReference>
<name>A0A0D2PLW7_GOSRA</name>